<dbReference type="Pfam" id="PF06985">
    <property type="entry name" value="HET"/>
    <property type="match status" value="1"/>
</dbReference>
<name>A0AAE0PBE5_SORBR</name>
<sequence length="662" mass="75928">MCLFCSIFHAGIRRYIANTSMPIPDDLDHLLSFFCTEKTPWILIAFPTLGIEKQVPKTTSSDESFSWVMQKLDHCKDNHPDCVSYLSTAVLPKRVVFVGTVTEPALRLYESQGESDPYTCLSYCWGHRPFLRTLVSNFESHKTCIEPKHLPPTFNDAIDYTRRLGVQYIWIDSLCIVQDSLDDWREEAGKMTSIFHNAFLVLSATGSADAYGGLYASFPSDFETLAVRVDTRTNRVLTSEEVDADPTLHKTETIYVRRAFSHVQVDILDRRLKTAPLLPTLRRGWIFQERFLSARVLHFGPQELYFECLGNCACQCTHGNIEERISWTWEERDTHTDSHTFHNQISKTYFSPSLWRRMDHDALVTVWHTLVRDYKKLELTYEKDLFPAISGLAREMSIARAAKYADSEMGKRSGYFAGLWRDSLIRDLCWHLDRFSLPNLALRSTGKVTMAQGLRSWKERPCDWRAPTWSWGSVNASVVFIGSPTDIHKDMCEVLDVSCTTAGSDEMGEITGGKLVLRGQILRATVKRSRFISKQEPLPWEVLDLDMQGLPEFWQQEVYVDDGCEDLLRLLDEEKRPDDDRLTVYCFLLAKVAIGRQDRAVFLMLKKVKGASGGETGQGVYQRFGMFELTEPPRRGEQVPKATWEERFKVLAHAKEEVVTII</sequence>
<feature type="domain" description="Heterokaryon incompatibility" evidence="1">
    <location>
        <begin position="118"/>
        <end position="289"/>
    </location>
</feature>
<evidence type="ECO:0000259" key="1">
    <source>
        <dbReference type="Pfam" id="PF06985"/>
    </source>
</evidence>
<comment type="caution">
    <text evidence="2">The sequence shown here is derived from an EMBL/GenBank/DDBJ whole genome shotgun (WGS) entry which is preliminary data.</text>
</comment>
<organism evidence="2 3">
    <name type="scientific">Sordaria brevicollis</name>
    <dbReference type="NCBI Taxonomy" id="83679"/>
    <lineage>
        <taxon>Eukaryota</taxon>
        <taxon>Fungi</taxon>
        <taxon>Dikarya</taxon>
        <taxon>Ascomycota</taxon>
        <taxon>Pezizomycotina</taxon>
        <taxon>Sordariomycetes</taxon>
        <taxon>Sordariomycetidae</taxon>
        <taxon>Sordariales</taxon>
        <taxon>Sordariaceae</taxon>
        <taxon>Sordaria</taxon>
    </lineage>
</organism>
<proteinExistence type="predicted"/>
<dbReference type="InterPro" id="IPR010730">
    <property type="entry name" value="HET"/>
</dbReference>
<evidence type="ECO:0000313" key="3">
    <source>
        <dbReference type="Proteomes" id="UP001281003"/>
    </source>
</evidence>
<gene>
    <name evidence="2" type="ORF">B0T20DRAFT_357031</name>
</gene>
<accession>A0AAE0PBE5</accession>
<evidence type="ECO:0000313" key="2">
    <source>
        <dbReference type="EMBL" id="KAK3396794.1"/>
    </source>
</evidence>
<reference evidence="2" key="2">
    <citation type="submission" date="2023-07" db="EMBL/GenBank/DDBJ databases">
        <authorList>
            <consortium name="Lawrence Berkeley National Laboratory"/>
            <person name="Haridas S."/>
            <person name="Hensen N."/>
            <person name="Bonometti L."/>
            <person name="Westerberg I."/>
            <person name="Brannstrom I.O."/>
            <person name="Guillou S."/>
            <person name="Cros-Aarteil S."/>
            <person name="Calhoun S."/>
            <person name="Kuo A."/>
            <person name="Mondo S."/>
            <person name="Pangilinan J."/>
            <person name="Riley R."/>
            <person name="LaButti K."/>
            <person name="Andreopoulos B."/>
            <person name="Lipzen A."/>
            <person name="Chen C."/>
            <person name="Yanf M."/>
            <person name="Daum C."/>
            <person name="Ng V."/>
            <person name="Clum A."/>
            <person name="Steindorff A."/>
            <person name="Ohm R."/>
            <person name="Martin F."/>
            <person name="Silar P."/>
            <person name="Natvig D."/>
            <person name="Lalanne C."/>
            <person name="Gautier V."/>
            <person name="Ament-velasquez S.L."/>
            <person name="Kruys A."/>
            <person name="Hutchinson M.I."/>
            <person name="Powell A.J."/>
            <person name="Barry K."/>
            <person name="Miller A.N."/>
            <person name="Grigoriev I.V."/>
            <person name="Debuchy R."/>
            <person name="Gladieux P."/>
            <person name="Thoren M.H."/>
            <person name="Johannesson H."/>
        </authorList>
    </citation>
    <scope>NUCLEOTIDE SEQUENCE</scope>
    <source>
        <strain evidence="2">FGSC 1904</strain>
    </source>
</reference>
<dbReference type="Proteomes" id="UP001281003">
    <property type="component" value="Unassembled WGS sequence"/>
</dbReference>
<dbReference type="AlphaFoldDB" id="A0AAE0PBE5"/>
<dbReference type="PANTHER" id="PTHR33112">
    <property type="entry name" value="DOMAIN PROTEIN, PUTATIVE-RELATED"/>
    <property type="match status" value="1"/>
</dbReference>
<dbReference type="EMBL" id="JAUTDP010000008">
    <property type="protein sequence ID" value="KAK3396794.1"/>
    <property type="molecule type" value="Genomic_DNA"/>
</dbReference>
<protein>
    <submittedName>
        <fullName evidence="2">Heterokaryon incompatibility protein-domain-containing protein</fullName>
    </submittedName>
</protein>
<dbReference type="PANTHER" id="PTHR33112:SF13">
    <property type="entry name" value="HETEROKARYON INCOMPATIBILITY DOMAIN-CONTAINING PROTEIN"/>
    <property type="match status" value="1"/>
</dbReference>
<reference evidence="2" key="1">
    <citation type="journal article" date="2023" name="Mol. Phylogenet. Evol.">
        <title>Genome-scale phylogeny and comparative genomics of the fungal order Sordariales.</title>
        <authorList>
            <person name="Hensen N."/>
            <person name="Bonometti L."/>
            <person name="Westerberg I."/>
            <person name="Brannstrom I.O."/>
            <person name="Guillou S."/>
            <person name="Cros-Aarteil S."/>
            <person name="Calhoun S."/>
            <person name="Haridas S."/>
            <person name="Kuo A."/>
            <person name="Mondo S."/>
            <person name="Pangilinan J."/>
            <person name="Riley R."/>
            <person name="LaButti K."/>
            <person name="Andreopoulos B."/>
            <person name="Lipzen A."/>
            <person name="Chen C."/>
            <person name="Yan M."/>
            <person name="Daum C."/>
            <person name="Ng V."/>
            <person name="Clum A."/>
            <person name="Steindorff A."/>
            <person name="Ohm R.A."/>
            <person name="Martin F."/>
            <person name="Silar P."/>
            <person name="Natvig D.O."/>
            <person name="Lalanne C."/>
            <person name="Gautier V."/>
            <person name="Ament-Velasquez S.L."/>
            <person name="Kruys A."/>
            <person name="Hutchinson M.I."/>
            <person name="Powell A.J."/>
            <person name="Barry K."/>
            <person name="Miller A.N."/>
            <person name="Grigoriev I.V."/>
            <person name="Debuchy R."/>
            <person name="Gladieux P."/>
            <person name="Hiltunen Thoren M."/>
            <person name="Johannesson H."/>
        </authorList>
    </citation>
    <scope>NUCLEOTIDE SEQUENCE</scope>
    <source>
        <strain evidence="2">FGSC 1904</strain>
    </source>
</reference>
<keyword evidence="3" id="KW-1185">Reference proteome</keyword>